<comment type="subcellular location">
    <subcellularLocation>
        <location evidence="1">Cytoplasm</location>
    </subcellularLocation>
</comment>
<dbReference type="GO" id="GO:0032259">
    <property type="term" value="P:methylation"/>
    <property type="evidence" value="ECO:0007669"/>
    <property type="project" value="UniProtKB-KW"/>
</dbReference>
<dbReference type="PANTHER" id="PTHR14614:SF152">
    <property type="entry name" value="PROTEIN-LYSINE N-METHYLTRANSFERASE EFM6"/>
    <property type="match status" value="1"/>
</dbReference>
<dbReference type="AlphaFoldDB" id="A0A9Q8Z7Y0"/>
<reference evidence="2" key="1">
    <citation type="submission" date="2021-12" db="EMBL/GenBank/DDBJ databases">
        <title>Curvularia clavata genome.</title>
        <authorList>
            <person name="Cao Y."/>
        </authorList>
    </citation>
    <scope>NUCLEOTIDE SEQUENCE</scope>
    <source>
        <strain evidence="2">Yc1106</strain>
    </source>
</reference>
<feature type="binding site" evidence="1">
    <location>
        <position position="103"/>
    </location>
    <ligand>
        <name>S-adenosyl-L-methionine</name>
        <dbReference type="ChEBI" id="CHEBI:59789"/>
    </ligand>
</feature>
<dbReference type="Pfam" id="PF10294">
    <property type="entry name" value="Methyltransf_16"/>
    <property type="match status" value="1"/>
</dbReference>
<evidence type="ECO:0000313" key="2">
    <source>
        <dbReference type="EMBL" id="USP76549.1"/>
    </source>
</evidence>
<feature type="binding site" evidence="1">
    <location>
        <position position="149"/>
    </location>
    <ligand>
        <name>S-adenosyl-L-methionine</name>
        <dbReference type="ChEBI" id="CHEBI:59789"/>
    </ligand>
</feature>
<keyword evidence="1" id="KW-0949">S-adenosyl-L-methionine</keyword>
<dbReference type="HAMAP" id="MF_03198">
    <property type="entry name" value="Methyltr_EFM6"/>
    <property type="match status" value="1"/>
</dbReference>
<accession>A0A9Q8Z7Y0</accession>
<dbReference type="PANTHER" id="PTHR14614">
    <property type="entry name" value="HEPATOCELLULAR CARCINOMA-ASSOCIATED ANTIGEN"/>
    <property type="match status" value="1"/>
</dbReference>
<dbReference type="SUPFAM" id="SSF53335">
    <property type="entry name" value="S-adenosyl-L-methionine-dependent methyltransferases"/>
    <property type="match status" value="1"/>
</dbReference>
<dbReference type="InterPro" id="IPR033684">
    <property type="entry name" value="EFM6"/>
</dbReference>
<organism evidence="2 3">
    <name type="scientific">Curvularia clavata</name>
    <dbReference type="NCBI Taxonomy" id="95742"/>
    <lineage>
        <taxon>Eukaryota</taxon>
        <taxon>Fungi</taxon>
        <taxon>Dikarya</taxon>
        <taxon>Ascomycota</taxon>
        <taxon>Pezizomycotina</taxon>
        <taxon>Dothideomycetes</taxon>
        <taxon>Pleosporomycetidae</taxon>
        <taxon>Pleosporales</taxon>
        <taxon>Pleosporineae</taxon>
        <taxon>Pleosporaceae</taxon>
        <taxon>Curvularia</taxon>
    </lineage>
</organism>
<keyword evidence="1" id="KW-0963">Cytoplasm</keyword>
<dbReference type="GO" id="GO:0005829">
    <property type="term" value="C:cytosol"/>
    <property type="evidence" value="ECO:0007669"/>
    <property type="project" value="TreeGrafter"/>
</dbReference>
<dbReference type="EC" id="2.1.1.-" evidence="1"/>
<dbReference type="VEuPathDB" id="FungiDB:yc1106_03823"/>
<dbReference type="OrthoDB" id="407325at2759"/>
<dbReference type="InterPro" id="IPR029063">
    <property type="entry name" value="SAM-dependent_MTases_sf"/>
</dbReference>
<keyword evidence="1" id="KW-0489">Methyltransferase</keyword>
<evidence type="ECO:0000256" key="1">
    <source>
        <dbReference type="HAMAP-Rule" id="MF_03198"/>
    </source>
</evidence>
<sequence>MLELDGFAVSQDLVPPAPIKSAGISKVDFDGLLSPPLSLHEDLKNGCGGQLWPAGMVLSKYMLRKHRDDLAGKEIVELGAGGGLVGLAVAIGCNVDKPLHITDQIPMFDLMERNIALNGLESRVKASVYDWGEPTPSQLPTHPDIILAADCVYFEPAFPLLQQTLRDLIGDNTVCYFCFKRRRRADLTFMKTARKMFDVQEVNDDPDKEVYSREKLFLLNVLSTGPLDNDIHPLFSRTRWPGLNPKHYALLVPGLRIATKFMTELSLLQWWKHTLFGQVSLDAYGRRFLVRTPYEDTHDAYEQLLMLLMNLLPTILELRFHNLDKKGPRIDGCAFGSKAAYFEFCRDEDNLLVPSSLLFDTPRIVLHSHFLFSLKYLSRYGSQAEVENLNLRLAITLCHELAHVVWKYRVSMKVAPWYAISFSPSPIISARNLTADMKKRAPGIDFKEPLHQATENLAELGHSWELFVLGGSIWTMDRPGWFTTFYWERTCETDPSAAQTCVAVPQWWISMWSRKGLWNNFHALYHLGQLRLPSEQESGYALRAWKQQWTLYMRGQPVLFHCLTPKASVFYLWHEVRPRLQRLLVWEEGVQDPTHRKQWEMTRYLHKEFWELLSSPEFVDHHF</sequence>
<feature type="binding site" evidence="1">
    <location>
        <position position="52"/>
    </location>
    <ligand>
        <name>S-adenosyl-L-methionine</name>
        <dbReference type="ChEBI" id="CHEBI:59789"/>
    </ligand>
</feature>
<dbReference type="InterPro" id="IPR019410">
    <property type="entry name" value="Methyltransf_16"/>
</dbReference>
<dbReference type="GO" id="GO:0016279">
    <property type="term" value="F:protein-lysine N-methyltransferase activity"/>
    <property type="evidence" value="ECO:0007669"/>
    <property type="project" value="UniProtKB-UniRule"/>
</dbReference>
<protein>
    <recommendedName>
        <fullName evidence="1">Protein-lysine N-methyltransferase EFM6</fullName>
        <ecNumber evidence="1">2.1.1.-</ecNumber>
    </recommendedName>
    <alternativeName>
        <fullName evidence="1">Elongation factor methyltransferase 6</fullName>
    </alternativeName>
</protein>
<gene>
    <name evidence="1" type="primary">EFM6</name>
    <name evidence="2" type="ORF">yc1106_03823</name>
</gene>
<dbReference type="EMBL" id="CP089276">
    <property type="protein sequence ID" value="USP76549.1"/>
    <property type="molecule type" value="Genomic_DNA"/>
</dbReference>
<dbReference type="Proteomes" id="UP001056012">
    <property type="component" value="Chromosome 3"/>
</dbReference>
<comment type="function">
    <text evidence="1">S-adenosyl-L-methionine-dependent protein-lysine N-methyltransferase that methylates elongation factor 1-alpha.</text>
</comment>
<comment type="similarity">
    <text evidence="1">Belongs to the class I-like SAM-binding methyltransferase superfamily. METTL21 family. EFM6 subfamily.</text>
</comment>
<name>A0A9Q8Z7Y0_CURCL</name>
<evidence type="ECO:0000313" key="3">
    <source>
        <dbReference type="Proteomes" id="UP001056012"/>
    </source>
</evidence>
<feature type="binding site" evidence="1">
    <location>
        <position position="131"/>
    </location>
    <ligand>
        <name>S-adenosyl-L-methionine</name>
        <dbReference type="ChEBI" id="CHEBI:59789"/>
    </ligand>
</feature>
<keyword evidence="1" id="KW-0808">Transferase</keyword>
<dbReference type="Gene3D" id="3.40.50.150">
    <property type="entry name" value="Vaccinia Virus protein VP39"/>
    <property type="match status" value="1"/>
</dbReference>
<keyword evidence="3" id="KW-1185">Reference proteome</keyword>
<proteinExistence type="inferred from homology"/>
<feature type="binding site" evidence="1">
    <location>
        <begin position="79"/>
        <end position="81"/>
    </location>
    <ligand>
        <name>S-adenosyl-L-methionine</name>
        <dbReference type="ChEBI" id="CHEBI:59789"/>
    </ligand>
</feature>